<evidence type="ECO:0000313" key="2">
    <source>
        <dbReference type="EMBL" id="SFA76142.1"/>
    </source>
</evidence>
<proteinExistence type="predicted"/>
<protein>
    <recommendedName>
        <fullName evidence="1">PPC domain-containing protein</fullName>
    </recommendedName>
</protein>
<dbReference type="SUPFAM" id="SSF117856">
    <property type="entry name" value="AF0104/ALDC/Ptd012-like"/>
    <property type="match status" value="1"/>
</dbReference>
<dbReference type="PROSITE" id="PS51742">
    <property type="entry name" value="PPC"/>
    <property type="match status" value="1"/>
</dbReference>
<organism evidence="2 3">
    <name type="scientific">Lentibacillus halodurans</name>
    <dbReference type="NCBI Taxonomy" id="237679"/>
    <lineage>
        <taxon>Bacteria</taxon>
        <taxon>Bacillati</taxon>
        <taxon>Bacillota</taxon>
        <taxon>Bacilli</taxon>
        <taxon>Bacillales</taxon>
        <taxon>Bacillaceae</taxon>
        <taxon>Lentibacillus</taxon>
    </lineage>
</organism>
<dbReference type="RefSeq" id="WP_090232883.1">
    <property type="nucleotide sequence ID" value="NZ_FOJW01000001.1"/>
</dbReference>
<dbReference type="PANTHER" id="PTHR34988">
    <property type="entry name" value="PROTEIN, PUTATIVE-RELATED"/>
    <property type="match status" value="1"/>
</dbReference>
<dbReference type="CDD" id="cd11378">
    <property type="entry name" value="DUF296"/>
    <property type="match status" value="1"/>
</dbReference>
<accession>A0A1I0VIL1</accession>
<name>A0A1I0VIL1_9BACI</name>
<dbReference type="PANTHER" id="PTHR34988:SF1">
    <property type="entry name" value="DNA-BINDING PROTEIN"/>
    <property type="match status" value="1"/>
</dbReference>
<evidence type="ECO:0000313" key="3">
    <source>
        <dbReference type="Proteomes" id="UP000198642"/>
    </source>
</evidence>
<reference evidence="2 3" key="1">
    <citation type="submission" date="2016-10" db="EMBL/GenBank/DDBJ databases">
        <authorList>
            <person name="de Groot N.N."/>
        </authorList>
    </citation>
    <scope>NUCLEOTIDE SEQUENCE [LARGE SCALE GENOMIC DNA]</scope>
    <source>
        <strain evidence="2 3">CGMCC 1.3702</strain>
    </source>
</reference>
<feature type="domain" description="PPC" evidence="1">
    <location>
        <begin position="8"/>
        <end position="152"/>
    </location>
</feature>
<dbReference type="Pfam" id="PF03479">
    <property type="entry name" value="PCC"/>
    <property type="match status" value="1"/>
</dbReference>
<evidence type="ECO:0000259" key="1">
    <source>
        <dbReference type="PROSITE" id="PS51742"/>
    </source>
</evidence>
<keyword evidence="3" id="KW-1185">Reference proteome</keyword>
<dbReference type="STRING" id="237679.SAMN04488072_101444"/>
<dbReference type="OrthoDB" id="9791702at2"/>
<dbReference type="Gene3D" id="3.30.1330.80">
    <property type="entry name" value="Hypothetical protein, similar to alpha- acetolactate decarboxylase, domain 2"/>
    <property type="match status" value="1"/>
</dbReference>
<sequence length="153" mass="16824">MRQNHSFKTESYTIYGSLSQGQDLMEGILKECRKHHITSGMVSSIGSLRQAGYVLFKAENGHPNGYGNELTVSNPVELVNCTGFICEDENEELDLHLHGTVVEEDGSISAGHFLKGKNPTLITVEFAIVCGKGVQASRTFDENLGFRVINFSK</sequence>
<dbReference type="EMBL" id="FOJW01000001">
    <property type="protein sequence ID" value="SFA76142.1"/>
    <property type="molecule type" value="Genomic_DNA"/>
</dbReference>
<dbReference type="AlphaFoldDB" id="A0A1I0VIL1"/>
<dbReference type="InterPro" id="IPR005175">
    <property type="entry name" value="PPC_dom"/>
</dbReference>
<dbReference type="Proteomes" id="UP000198642">
    <property type="component" value="Unassembled WGS sequence"/>
</dbReference>
<gene>
    <name evidence="2" type="ORF">SAMN04488072_101444</name>
</gene>